<dbReference type="Proteomes" id="UP001241092">
    <property type="component" value="Chromosome"/>
</dbReference>
<evidence type="ECO:0000259" key="4">
    <source>
        <dbReference type="Pfam" id="PF00080"/>
    </source>
</evidence>
<dbReference type="GO" id="GO:0046872">
    <property type="term" value="F:metal ion binding"/>
    <property type="evidence" value="ECO:0007669"/>
    <property type="project" value="InterPro"/>
</dbReference>
<comment type="similarity">
    <text evidence="1">Belongs to the Cu-Zn superoxide dismutase family.</text>
</comment>
<evidence type="ECO:0000256" key="1">
    <source>
        <dbReference type="ARBA" id="ARBA00010457"/>
    </source>
</evidence>
<dbReference type="Pfam" id="PF00080">
    <property type="entry name" value="Sod_Cu"/>
    <property type="match status" value="1"/>
</dbReference>
<protein>
    <recommendedName>
        <fullName evidence="4">Superoxide dismutase copper/zinc binding domain-containing protein</fullName>
    </recommendedName>
</protein>
<dbReference type="PROSITE" id="PS51257">
    <property type="entry name" value="PROKAR_LIPOPROTEIN"/>
    <property type="match status" value="1"/>
</dbReference>
<evidence type="ECO:0000313" key="6">
    <source>
        <dbReference type="Proteomes" id="UP001241092"/>
    </source>
</evidence>
<sequence>MLRASGHPAKMLKPIACAAVVAVPLIGLVACSNQSSDVGGEQTPETSGTATAAALKTALKTADGTTVADASVDFADGYATVTVQTVATGLLSPGFHGLRIHSVGKCESASENGGGADFASAGSPLQVSGHNTYPASGDLTDLQVRPDGAAKLVTTSADFTAEDLRNGQGTALVVEAGPSGGGATSAAGSQERIACGVLAAGTSETTSISTSTSTSTVTTTVVPSAPAGPATSTTTSPPATSSSPTSPSTSTVTITVPSTTVTTTQPPTIPAPPGGPAGG</sequence>
<proteinExistence type="inferred from homology"/>
<accession>A0AAI8XP29</accession>
<dbReference type="InterPro" id="IPR036423">
    <property type="entry name" value="SOD-like_Cu/Zn_dom_sf"/>
</dbReference>
<name>A0AAI8XP29_MYCME</name>
<feature type="compositionally biased region" description="Low complexity" evidence="2">
    <location>
        <begin position="203"/>
        <end position="266"/>
    </location>
</feature>
<dbReference type="Gene3D" id="2.60.40.200">
    <property type="entry name" value="Superoxide dismutase, copper/zinc binding domain"/>
    <property type="match status" value="1"/>
</dbReference>
<feature type="chain" id="PRO_5042587581" description="Superoxide dismutase copper/zinc binding domain-containing protein" evidence="3">
    <location>
        <begin position="19"/>
        <end position="279"/>
    </location>
</feature>
<dbReference type="AlphaFoldDB" id="A0AAI8XP29"/>
<evidence type="ECO:0000313" key="5">
    <source>
        <dbReference type="EMBL" id="BDY32304.1"/>
    </source>
</evidence>
<feature type="signal peptide" evidence="3">
    <location>
        <begin position="1"/>
        <end position="18"/>
    </location>
</feature>
<organism evidence="5 6">
    <name type="scientific">Mycolicibacterium mageritense</name>
    <name type="common">Mycobacterium mageritense</name>
    <dbReference type="NCBI Taxonomy" id="53462"/>
    <lineage>
        <taxon>Bacteria</taxon>
        <taxon>Bacillati</taxon>
        <taxon>Actinomycetota</taxon>
        <taxon>Actinomycetes</taxon>
        <taxon>Mycobacteriales</taxon>
        <taxon>Mycobacteriaceae</taxon>
        <taxon>Mycolicibacterium</taxon>
    </lineage>
</organism>
<evidence type="ECO:0000256" key="3">
    <source>
        <dbReference type="SAM" id="SignalP"/>
    </source>
</evidence>
<dbReference type="GO" id="GO:0006801">
    <property type="term" value="P:superoxide metabolic process"/>
    <property type="evidence" value="ECO:0007669"/>
    <property type="project" value="InterPro"/>
</dbReference>
<dbReference type="EMBL" id="AP027452">
    <property type="protein sequence ID" value="BDY32304.1"/>
    <property type="molecule type" value="Genomic_DNA"/>
</dbReference>
<keyword evidence="3" id="KW-0732">Signal</keyword>
<feature type="region of interest" description="Disordered" evidence="2">
    <location>
        <begin position="203"/>
        <end position="279"/>
    </location>
</feature>
<gene>
    <name evidence="5" type="ORF">hbim_06267</name>
</gene>
<evidence type="ECO:0000256" key="2">
    <source>
        <dbReference type="SAM" id="MobiDB-lite"/>
    </source>
</evidence>
<dbReference type="InterPro" id="IPR001424">
    <property type="entry name" value="SOD_Cu_Zn_dom"/>
</dbReference>
<dbReference type="SUPFAM" id="SSF49329">
    <property type="entry name" value="Cu,Zn superoxide dismutase-like"/>
    <property type="match status" value="1"/>
</dbReference>
<reference evidence="5" key="1">
    <citation type="submission" date="2023-03" db="EMBL/GenBank/DDBJ databases">
        <title>Draft genome sequence of a Mycolicibacterium mageritense strain H4_3_1 isolated from a hybrid biological-inorganic system reactor.</title>
        <authorList>
            <person name="Feng X."/>
            <person name="Kazama D."/>
            <person name="Sato K."/>
            <person name="Kobayashi H."/>
        </authorList>
    </citation>
    <scope>NUCLEOTIDE SEQUENCE</scope>
    <source>
        <strain evidence="5">H4_3_1</strain>
    </source>
</reference>
<feature type="domain" description="Superoxide dismutase copper/zinc binding" evidence="4">
    <location>
        <begin position="72"/>
        <end position="197"/>
    </location>
</feature>
<feature type="compositionally biased region" description="Pro residues" evidence="2">
    <location>
        <begin position="267"/>
        <end position="279"/>
    </location>
</feature>